<dbReference type="EMBL" id="BHXQ01000005">
    <property type="protein sequence ID" value="GCC52589.1"/>
    <property type="molecule type" value="Genomic_DNA"/>
</dbReference>
<keyword evidence="3" id="KW-1185">Reference proteome</keyword>
<sequence length="274" mass="29653">MKAENLVLKIINQILIIMNLFSKSLSVLAIVFIVSCSKDDPTPATTVTDKDGNVYETVTIGEQVWMAENLRTTQYNDGTPITAIINLNEWATQSAGAFTSYANAEGNMDAFGALYNWYAVNSNKLCPTGWHMPSSVEWKEMENYLIANGYNFDGSTDGDKTSTSKVAKALATSSGWSNSTVPGSVGNSDYPEYQNKSGFSALPGGYRYHDGTFNYAVFTGYWWTTSGQFTGGSLGLGEVSISSATLTAIYNNGLAIGYHNVNPRIGASCRCVKD</sequence>
<dbReference type="Pfam" id="PF09603">
    <property type="entry name" value="Fib_succ_major"/>
    <property type="match status" value="1"/>
</dbReference>
<evidence type="ECO:0000313" key="2">
    <source>
        <dbReference type="EMBL" id="GCC52589.1"/>
    </source>
</evidence>
<feature type="domain" description="Fibrobacter succinogenes major paralogous" evidence="1">
    <location>
        <begin position="58"/>
        <end position="273"/>
    </location>
</feature>
<dbReference type="AlphaFoldDB" id="A0A401UCI0"/>
<name>A0A401UCI0_9BACT</name>
<dbReference type="InterPro" id="IPR011871">
    <property type="entry name" value="Fib_succ_major"/>
</dbReference>
<evidence type="ECO:0000313" key="3">
    <source>
        <dbReference type="Proteomes" id="UP000288227"/>
    </source>
</evidence>
<reference evidence="2 3" key="1">
    <citation type="submission" date="2018-11" db="EMBL/GenBank/DDBJ databases">
        <title>Chryseotalea sanarue gen. nov., sp., nov., a member of the family Cytophagaceae, isolated from a brackish lake in Hamamatsu Japan.</title>
        <authorList>
            <person name="Maejima Y."/>
            <person name="Iino T."/>
            <person name="Muraguchi Y."/>
            <person name="Fukuda K."/>
            <person name="Ohkuma M."/>
            <person name="Moriuchi R."/>
            <person name="Dohra H."/>
            <person name="Kimbara K."/>
            <person name="Shintani M."/>
        </authorList>
    </citation>
    <scope>NUCLEOTIDE SEQUENCE [LARGE SCALE GENOMIC DNA]</scope>
    <source>
        <strain evidence="2 3">Ys</strain>
    </source>
</reference>
<dbReference type="NCBIfam" id="TIGR02145">
    <property type="entry name" value="Fib_succ_major"/>
    <property type="match status" value="1"/>
</dbReference>
<organism evidence="2 3">
    <name type="scientific">Chryseotalea sanaruensis</name>
    <dbReference type="NCBI Taxonomy" id="2482724"/>
    <lineage>
        <taxon>Bacteria</taxon>
        <taxon>Pseudomonadati</taxon>
        <taxon>Bacteroidota</taxon>
        <taxon>Cytophagia</taxon>
        <taxon>Cytophagales</taxon>
        <taxon>Chryseotaleaceae</taxon>
        <taxon>Chryseotalea</taxon>
    </lineage>
</organism>
<dbReference type="Proteomes" id="UP000288227">
    <property type="component" value="Unassembled WGS sequence"/>
</dbReference>
<gene>
    <name evidence="2" type="ORF">SanaruYs_28260</name>
</gene>
<protein>
    <recommendedName>
        <fullName evidence="1">Fibrobacter succinogenes major paralogous domain-containing protein</fullName>
    </recommendedName>
</protein>
<comment type="caution">
    <text evidence="2">The sequence shown here is derived from an EMBL/GenBank/DDBJ whole genome shotgun (WGS) entry which is preliminary data.</text>
</comment>
<evidence type="ECO:0000259" key="1">
    <source>
        <dbReference type="Pfam" id="PF09603"/>
    </source>
</evidence>
<accession>A0A401UCI0</accession>
<proteinExistence type="predicted"/>